<feature type="region of interest" description="Disordered" evidence="1">
    <location>
        <begin position="1"/>
        <end position="31"/>
    </location>
</feature>
<evidence type="ECO:0000256" key="1">
    <source>
        <dbReference type="SAM" id="MobiDB-lite"/>
    </source>
</evidence>
<accession>L1IFE8</accession>
<name>L1IFE8_GUITC</name>
<dbReference type="GeneID" id="17291738"/>
<dbReference type="Proteomes" id="UP000011087">
    <property type="component" value="Unassembled WGS sequence"/>
</dbReference>
<dbReference type="RefSeq" id="XP_005821966.1">
    <property type="nucleotide sequence ID" value="XM_005821909.1"/>
</dbReference>
<protein>
    <submittedName>
        <fullName evidence="2 3">Uncharacterized protein</fullName>
    </submittedName>
</protein>
<evidence type="ECO:0000313" key="4">
    <source>
        <dbReference type="Proteomes" id="UP000011087"/>
    </source>
</evidence>
<dbReference type="EnsemblProtists" id="EKX34986">
    <property type="protein sequence ID" value="EKX34986"/>
    <property type="gene ID" value="GUITHDRAFT_146817"/>
</dbReference>
<reference evidence="3" key="3">
    <citation type="submission" date="2016-03" db="UniProtKB">
        <authorList>
            <consortium name="EnsemblProtists"/>
        </authorList>
    </citation>
    <scope>IDENTIFICATION</scope>
</reference>
<dbReference type="InterPro" id="IPR036770">
    <property type="entry name" value="Ankyrin_rpt-contain_sf"/>
</dbReference>
<organism evidence="2">
    <name type="scientific">Guillardia theta (strain CCMP2712)</name>
    <name type="common">Cryptophyte</name>
    <dbReference type="NCBI Taxonomy" id="905079"/>
    <lineage>
        <taxon>Eukaryota</taxon>
        <taxon>Cryptophyceae</taxon>
        <taxon>Pyrenomonadales</taxon>
        <taxon>Geminigeraceae</taxon>
        <taxon>Guillardia</taxon>
    </lineage>
</organism>
<feature type="compositionally biased region" description="Low complexity" evidence="1">
    <location>
        <begin position="7"/>
        <end position="24"/>
    </location>
</feature>
<evidence type="ECO:0000313" key="3">
    <source>
        <dbReference type="EnsemblProtists" id="EKX34986"/>
    </source>
</evidence>
<dbReference type="KEGG" id="gtt:GUITHDRAFT_146817"/>
<proteinExistence type="predicted"/>
<dbReference type="PaxDb" id="55529-EKX34986"/>
<dbReference type="AlphaFoldDB" id="L1IFE8"/>
<evidence type="ECO:0000313" key="2">
    <source>
        <dbReference type="EMBL" id="EKX34986.1"/>
    </source>
</evidence>
<reference evidence="4" key="2">
    <citation type="submission" date="2012-11" db="EMBL/GenBank/DDBJ databases">
        <authorList>
            <person name="Kuo A."/>
            <person name="Curtis B.A."/>
            <person name="Tanifuji G."/>
            <person name="Burki F."/>
            <person name="Gruber A."/>
            <person name="Irimia M."/>
            <person name="Maruyama S."/>
            <person name="Arias M.C."/>
            <person name="Ball S.G."/>
            <person name="Gile G.H."/>
            <person name="Hirakawa Y."/>
            <person name="Hopkins J.F."/>
            <person name="Rensing S.A."/>
            <person name="Schmutz J."/>
            <person name="Symeonidi A."/>
            <person name="Elias M."/>
            <person name="Eveleigh R.J."/>
            <person name="Herman E.K."/>
            <person name="Klute M.J."/>
            <person name="Nakayama T."/>
            <person name="Obornik M."/>
            <person name="Reyes-Prieto A."/>
            <person name="Armbrust E.V."/>
            <person name="Aves S.J."/>
            <person name="Beiko R.G."/>
            <person name="Coutinho P."/>
            <person name="Dacks J.B."/>
            <person name="Durnford D.G."/>
            <person name="Fast N.M."/>
            <person name="Green B.R."/>
            <person name="Grisdale C."/>
            <person name="Hempe F."/>
            <person name="Henrissat B."/>
            <person name="Hoppner M.P."/>
            <person name="Ishida K.-I."/>
            <person name="Kim E."/>
            <person name="Koreny L."/>
            <person name="Kroth P.G."/>
            <person name="Liu Y."/>
            <person name="Malik S.-B."/>
            <person name="Maier U.G."/>
            <person name="McRose D."/>
            <person name="Mock T."/>
            <person name="Neilson J.A."/>
            <person name="Onodera N.T."/>
            <person name="Poole A.M."/>
            <person name="Pritham E.J."/>
            <person name="Richards T.A."/>
            <person name="Rocap G."/>
            <person name="Roy S.W."/>
            <person name="Sarai C."/>
            <person name="Schaack S."/>
            <person name="Shirato S."/>
            <person name="Slamovits C.H."/>
            <person name="Spencer D.F."/>
            <person name="Suzuki S."/>
            <person name="Worden A.Z."/>
            <person name="Zauner S."/>
            <person name="Barry K."/>
            <person name="Bell C."/>
            <person name="Bharti A.K."/>
            <person name="Crow J.A."/>
            <person name="Grimwood J."/>
            <person name="Kramer R."/>
            <person name="Lindquist E."/>
            <person name="Lucas S."/>
            <person name="Salamov A."/>
            <person name="McFadden G.I."/>
            <person name="Lane C.E."/>
            <person name="Keeling P.J."/>
            <person name="Gray M.W."/>
            <person name="Grigoriev I.V."/>
            <person name="Archibald J.M."/>
        </authorList>
    </citation>
    <scope>NUCLEOTIDE SEQUENCE</scope>
    <source>
        <strain evidence="4">CCMP2712</strain>
    </source>
</reference>
<keyword evidence="4" id="KW-1185">Reference proteome</keyword>
<sequence length="637" mass="71881">MKSPRNTGAAGAAAGAAGAAGATGSKKELPEVKHKAMQEVYRSKMKESRCMSCGMDMDKLFLHETGVLDCTDGSWLCGPCSLKRTNEDTGQWKLYAHLVGAVMPKCSASHAVPPQSFPIHAACAAGNLNAVTELWEGVKGSHFLFEVRKFARDINLPAKLEEVEDGWPPLAFAVMSPEHVWPPPYIMSDIKRDGAGGEEEEDLSIRRNKTANIHLVRFLLEKGADPVWSDKYGRSLSEYCENAEIWELTRLARKGELSLRDAKRRFAERDFVAARKLLDEVKPDWKAAGLLERLATIQPIERQVDEELIQCIYLLSGRDAKMQCTTRDESYGEALAGTLEVDGILKAIQLLVDERDQGEGMVEGCYKKETVIEMQTVKMEMEIGIGMKIETEFARTRGMEVENKKKGIRMEDSQLFAELQAMIENVWFVAAQSASSLECLVRFFLQVIQFEQVCMTRFKATGEVEGRHEQHFEETELLLSYYHDCVAKIFSEREFLSEITPKARFQQREQAFAYSIQIARTAEKKRQSQLAFEHAGILLNKEFFEEARDSASRAAAIMHDIGEVAQERIMREFIDDINNNEDVLKQRKVMIKVQTACGGQEAVGICNQLLATMFDDARAWTSKRVVLKLPFHDVHVR</sequence>
<dbReference type="EMBL" id="JH993099">
    <property type="protein sequence ID" value="EKX34986.1"/>
    <property type="molecule type" value="Genomic_DNA"/>
</dbReference>
<reference evidence="2 4" key="1">
    <citation type="journal article" date="2012" name="Nature">
        <title>Algal genomes reveal evolutionary mosaicism and the fate of nucleomorphs.</title>
        <authorList>
            <consortium name="DOE Joint Genome Institute"/>
            <person name="Curtis B.A."/>
            <person name="Tanifuji G."/>
            <person name="Burki F."/>
            <person name="Gruber A."/>
            <person name="Irimia M."/>
            <person name="Maruyama S."/>
            <person name="Arias M.C."/>
            <person name="Ball S.G."/>
            <person name="Gile G.H."/>
            <person name="Hirakawa Y."/>
            <person name="Hopkins J.F."/>
            <person name="Kuo A."/>
            <person name="Rensing S.A."/>
            <person name="Schmutz J."/>
            <person name="Symeonidi A."/>
            <person name="Elias M."/>
            <person name="Eveleigh R.J."/>
            <person name="Herman E.K."/>
            <person name="Klute M.J."/>
            <person name="Nakayama T."/>
            <person name="Obornik M."/>
            <person name="Reyes-Prieto A."/>
            <person name="Armbrust E.V."/>
            <person name="Aves S.J."/>
            <person name="Beiko R.G."/>
            <person name="Coutinho P."/>
            <person name="Dacks J.B."/>
            <person name="Durnford D.G."/>
            <person name="Fast N.M."/>
            <person name="Green B.R."/>
            <person name="Grisdale C.J."/>
            <person name="Hempel F."/>
            <person name="Henrissat B."/>
            <person name="Hoppner M.P."/>
            <person name="Ishida K."/>
            <person name="Kim E."/>
            <person name="Koreny L."/>
            <person name="Kroth P.G."/>
            <person name="Liu Y."/>
            <person name="Malik S.B."/>
            <person name="Maier U.G."/>
            <person name="McRose D."/>
            <person name="Mock T."/>
            <person name="Neilson J.A."/>
            <person name="Onodera N.T."/>
            <person name="Poole A.M."/>
            <person name="Pritham E.J."/>
            <person name="Richards T.A."/>
            <person name="Rocap G."/>
            <person name="Roy S.W."/>
            <person name="Sarai C."/>
            <person name="Schaack S."/>
            <person name="Shirato S."/>
            <person name="Slamovits C.H."/>
            <person name="Spencer D.F."/>
            <person name="Suzuki S."/>
            <person name="Worden A.Z."/>
            <person name="Zauner S."/>
            <person name="Barry K."/>
            <person name="Bell C."/>
            <person name="Bharti A.K."/>
            <person name="Crow J.A."/>
            <person name="Grimwood J."/>
            <person name="Kramer R."/>
            <person name="Lindquist E."/>
            <person name="Lucas S."/>
            <person name="Salamov A."/>
            <person name="McFadden G.I."/>
            <person name="Lane C.E."/>
            <person name="Keeling P.J."/>
            <person name="Gray M.W."/>
            <person name="Grigoriev I.V."/>
            <person name="Archibald J.M."/>
        </authorList>
    </citation>
    <scope>NUCLEOTIDE SEQUENCE</scope>
    <source>
        <strain evidence="2 4">CCMP2712</strain>
    </source>
</reference>
<gene>
    <name evidence="2" type="ORF">GUITHDRAFT_146817</name>
</gene>
<dbReference type="HOGENOM" id="CLU_429902_0_0_1"/>
<dbReference type="Gene3D" id="1.25.40.20">
    <property type="entry name" value="Ankyrin repeat-containing domain"/>
    <property type="match status" value="1"/>
</dbReference>